<dbReference type="EMBL" id="NEVP01000006">
    <property type="protein sequence ID" value="OZI52001.1"/>
    <property type="molecule type" value="Genomic_DNA"/>
</dbReference>
<evidence type="ECO:0000313" key="3">
    <source>
        <dbReference type="Proteomes" id="UP000216913"/>
    </source>
</evidence>
<dbReference type="InterPro" id="IPR037883">
    <property type="entry name" value="Knr4/Smi1-like_sf"/>
</dbReference>
<name>A0A261TRV1_9BORD</name>
<accession>A0A261TRV1</accession>
<feature type="domain" description="Knr4/Smi1-like" evidence="1">
    <location>
        <begin position="34"/>
        <end position="173"/>
    </location>
</feature>
<dbReference type="RefSeq" id="WP_094799959.1">
    <property type="nucleotide sequence ID" value="NZ_NEVP01000006.1"/>
</dbReference>
<dbReference type="InterPro" id="IPR018958">
    <property type="entry name" value="Knr4/Smi1-like_dom"/>
</dbReference>
<comment type="caution">
    <text evidence="2">The sequence shown here is derived from an EMBL/GenBank/DDBJ whole genome shotgun (WGS) entry which is preliminary data.</text>
</comment>
<dbReference type="Proteomes" id="UP000216913">
    <property type="component" value="Unassembled WGS sequence"/>
</dbReference>
<sequence length="347" mass="38013">MVTRPAHGSAFADFDIDTFWEDHAYSRENYVEPAPDDAQVAAIEAALGYRLPAAYIELARHQNGGVVARNCFPMDEPTSWADDHVAITGLYAIGRDACYSLCGELGSPFMMREWGYPDIGVVIATCPSAGHDVIMLDYRDCGPQGEPRVVHVDQEDDYRITVVAANFAEFIHGLVGEEAFDDSEAERADAIDMTEQGSLSPIVIAALAAAGERLPNGEQVLRALARRIVEAKGHFSLHADPDSHLMYALMFWLYTQLATPASFEAFVARPRGAETYDEPSFELMIVFNLVKEPFGLRTGGYAQDFVRDWWNARVAAGDIVSGADGFRMSAQAERALLDALTPLANPA</sequence>
<reference evidence="2 3" key="1">
    <citation type="submission" date="2017-05" db="EMBL/GenBank/DDBJ databases">
        <title>Complete and WGS of Bordetella genogroups.</title>
        <authorList>
            <person name="Spilker T."/>
            <person name="LiPuma J."/>
        </authorList>
    </citation>
    <scope>NUCLEOTIDE SEQUENCE [LARGE SCALE GENOMIC DNA]</scope>
    <source>
        <strain evidence="2 3">AU10456</strain>
    </source>
</reference>
<organism evidence="2 3">
    <name type="scientific">Bordetella genomosp. 5</name>
    <dbReference type="NCBI Taxonomy" id="1395608"/>
    <lineage>
        <taxon>Bacteria</taxon>
        <taxon>Pseudomonadati</taxon>
        <taxon>Pseudomonadota</taxon>
        <taxon>Betaproteobacteria</taxon>
        <taxon>Burkholderiales</taxon>
        <taxon>Alcaligenaceae</taxon>
        <taxon>Bordetella</taxon>
    </lineage>
</organism>
<dbReference type="Gene3D" id="3.40.1580.10">
    <property type="entry name" value="SMI1/KNR4-like"/>
    <property type="match status" value="1"/>
</dbReference>
<evidence type="ECO:0000259" key="1">
    <source>
        <dbReference type="SMART" id="SM00860"/>
    </source>
</evidence>
<protein>
    <submittedName>
        <fullName evidence="2">SMI1/KNR4 family protein</fullName>
    </submittedName>
</protein>
<dbReference type="OrthoDB" id="4827574at2"/>
<evidence type="ECO:0000313" key="2">
    <source>
        <dbReference type="EMBL" id="OZI52001.1"/>
    </source>
</evidence>
<keyword evidence="3" id="KW-1185">Reference proteome</keyword>
<dbReference type="SMART" id="SM00860">
    <property type="entry name" value="SMI1_KNR4"/>
    <property type="match status" value="1"/>
</dbReference>
<dbReference type="SUPFAM" id="SSF160631">
    <property type="entry name" value="SMI1/KNR4-like"/>
    <property type="match status" value="1"/>
</dbReference>
<proteinExistence type="predicted"/>
<gene>
    <name evidence="2" type="ORF">CAL25_10875</name>
</gene>
<dbReference type="AlphaFoldDB" id="A0A261TRV1"/>
<dbReference type="Pfam" id="PF14568">
    <property type="entry name" value="SUKH_6"/>
    <property type="match status" value="1"/>
</dbReference>